<evidence type="ECO:0000313" key="3">
    <source>
        <dbReference type="Proteomes" id="UP000460287"/>
    </source>
</evidence>
<evidence type="ECO:0000259" key="1">
    <source>
        <dbReference type="PROSITE" id="PS51782"/>
    </source>
</evidence>
<feature type="domain" description="LysM" evidence="1">
    <location>
        <begin position="470"/>
        <end position="514"/>
    </location>
</feature>
<dbReference type="PANTHER" id="PTHR33734:SF22">
    <property type="entry name" value="MEMBRANE-BOUND LYTIC MUREIN TRANSGLYCOSYLASE D"/>
    <property type="match status" value="1"/>
</dbReference>
<proteinExistence type="predicted"/>
<dbReference type="Pfam" id="PF01476">
    <property type="entry name" value="LysM"/>
    <property type="match status" value="1"/>
</dbReference>
<dbReference type="Proteomes" id="UP000460287">
    <property type="component" value="Unassembled WGS sequence"/>
</dbReference>
<gene>
    <name evidence="2" type="ORF">FYJ33_05830</name>
</gene>
<dbReference type="GO" id="GO:0008932">
    <property type="term" value="F:lytic endotransglycosylase activity"/>
    <property type="evidence" value="ECO:0007669"/>
    <property type="project" value="TreeGrafter"/>
</dbReference>
<dbReference type="SMART" id="SM00257">
    <property type="entry name" value="LysM"/>
    <property type="match status" value="1"/>
</dbReference>
<organism evidence="2 3">
    <name type="scientific">Inconstantimicrobium porci</name>
    <dbReference type="NCBI Taxonomy" id="2652291"/>
    <lineage>
        <taxon>Bacteria</taxon>
        <taxon>Bacillati</taxon>
        <taxon>Bacillota</taxon>
        <taxon>Clostridia</taxon>
        <taxon>Eubacteriales</taxon>
        <taxon>Clostridiaceae</taxon>
        <taxon>Inconstantimicrobium</taxon>
    </lineage>
</organism>
<dbReference type="Gene3D" id="3.10.350.10">
    <property type="entry name" value="LysM domain"/>
    <property type="match status" value="1"/>
</dbReference>
<dbReference type="InterPro" id="IPR036779">
    <property type="entry name" value="LysM_dom_sf"/>
</dbReference>
<name>A0A7X2MXK0_9CLOT</name>
<accession>A0A7X2MXK0</accession>
<dbReference type="EMBL" id="VULX01000005">
    <property type="protein sequence ID" value="MSR90938.1"/>
    <property type="molecule type" value="Genomic_DNA"/>
</dbReference>
<dbReference type="InterPro" id="IPR024300">
    <property type="entry name" value="SipL_SPOCS_dom"/>
</dbReference>
<dbReference type="Pfam" id="PF12673">
    <property type="entry name" value="SipL"/>
    <property type="match status" value="3"/>
</dbReference>
<protein>
    <submittedName>
        <fullName evidence="2">DUF3794 domain-containing protein</fullName>
    </submittedName>
</protein>
<sequence>MENIDVVRENISFEQLFNEGNGETVLKGEYLIPDTHPDVYKVLAVDCKPYITNKEILKDKLLVEGEIQYNVMYLAKEDETLGAHSVTYNDKFSNYIDIAGLEHNMVCEAECDVEHIYATIINERKISLDGICDIIYEVYKTDTLDLVKDIESQKNVEMKKKIETFDNMVASKEIDLQGTENITIGTEKPEIDTILKCVGMIHKKDVKAADGKITCSCFVKFSIVYRAKGTRDLYTVDEDIFMNTDEDFENTYPDISVLDSFELDKADCDLDSDDLGEQRIINLSAAVKAKIKIYDKTTIEILDDAYMTDKVIGIKKDDVSLAALLGDGKSESIVKDNLYLKEEDSVPVEIINTKGKAEIVDKKIEDGKIKAEGFVKIEVIYRTDSEDYLNMITGEVPFNANIDINNVKLNTKIVVKSFLESIQAAIEANTIAVKVTVTTTAKAWGEENKNCVTDVEELDEEVPKKKASITIYTVQLNDTLWDLAKKYNTTVENIAKINEIEDESYIEAGKKLIIPGRALIS</sequence>
<dbReference type="CDD" id="cd00118">
    <property type="entry name" value="LysM"/>
    <property type="match status" value="1"/>
</dbReference>
<dbReference type="SUPFAM" id="SSF54106">
    <property type="entry name" value="LysM domain"/>
    <property type="match status" value="1"/>
</dbReference>
<reference evidence="2 3" key="1">
    <citation type="submission" date="2019-08" db="EMBL/GenBank/DDBJ databases">
        <title>In-depth cultivation of the pig gut microbiome towards novel bacterial diversity and tailored functional studies.</title>
        <authorList>
            <person name="Wylensek D."/>
            <person name="Hitch T.C.A."/>
            <person name="Clavel T."/>
        </authorList>
    </citation>
    <scope>NUCLEOTIDE SEQUENCE [LARGE SCALE GENOMIC DNA]</scope>
    <source>
        <strain evidence="2 3">WCA-383-APC-5B</strain>
    </source>
</reference>
<dbReference type="PANTHER" id="PTHR33734">
    <property type="entry name" value="LYSM DOMAIN-CONTAINING GPI-ANCHORED PROTEIN 2"/>
    <property type="match status" value="1"/>
</dbReference>
<evidence type="ECO:0000313" key="2">
    <source>
        <dbReference type="EMBL" id="MSR90938.1"/>
    </source>
</evidence>
<dbReference type="InterPro" id="IPR018392">
    <property type="entry name" value="LysM"/>
</dbReference>
<dbReference type="PROSITE" id="PS51782">
    <property type="entry name" value="LYSM"/>
    <property type="match status" value="1"/>
</dbReference>
<dbReference type="RefSeq" id="WP_154530815.1">
    <property type="nucleotide sequence ID" value="NZ_VULX01000005.1"/>
</dbReference>
<comment type="caution">
    <text evidence="2">The sequence shown here is derived from an EMBL/GenBank/DDBJ whole genome shotgun (WGS) entry which is preliminary data.</text>
</comment>
<dbReference type="AlphaFoldDB" id="A0A7X2MXK0"/>
<keyword evidence="3" id="KW-1185">Reference proteome</keyword>